<dbReference type="AlphaFoldDB" id="A0A5N1GJE2"/>
<keyword evidence="2 4" id="KW-0418">Kinase</keyword>
<accession>A0A5N1GJE2</accession>
<dbReference type="InterPro" id="IPR011611">
    <property type="entry name" value="PfkB_dom"/>
</dbReference>
<feature type="domain" description="Carbohydrate kinase PfkB" evidence="3">
    <location>
        <begin position="4"/>
        <end position="297"/>
    </location>
</feature>
<proteinExistence type="predicted"/>
<organism evidence="4 5">
    <name type="scientific">Aerococcus sanguinicola</name>
    <dbReference type="NCBI Taxonomy" id="119206"/>
    <lineage>
        <taxon>Bacteria</taxon>
        <taxon>Bacillati</taxon>
        <taxon>Bacillota</taxon>
        <taxon>Bacilli</taxon>
        <taxon>Lactobacillales</taxon>
        <taxon>Aerococcaceae</taxon>
        <taxon>Aerococcus</taxon>
    </lineage>
</organism>
<keyword evidence="1" id="KW-0808">Transferase</keyword>
<evidence type="ECO:0000313" key="5">
    <source>
        <dbReference type="Proteomes" id="UP000327148"/>
    </source>
</evidence>
<dbReference type="RefSeq" id="WP_070431591.1">
    <property type="nucleotide sequence ID" value="NZ_VYWO01000006.1"/>
</dbReference>
<dbReference type="InterPro" id="IPR029056">
    <property type="entry name" value="Ribokinase-like"/>
</dbReference>
<dbReference type="PANTHER" id="PTHR10584">
    <property type="entry name" value="SUGAR KINASE"/>
    <property type="match status" value="1"/>
</dbReference>
<dbReference type="SUPFAM" id="SSF53613">
    <property type="entry name" value="Ribokinase-like"/>
    <property type="match status" value="1"/>
</dbReference>
<dbReference type="PRINTS" id="PR00990">
    <property type="entry name" value="RIBOKINASE"/>
</dbReference>
<evidence type="ECO:0000256" key="1">
    <source>
        <dbReference type="ARBA" id="ARBA00022679"/>
    </source>
</evidence>
<gene>
    <name evidence="4" type="ORF">F6I03_08200</name>
</gene>
<evidence type="ECO:0000259" key="3">
    <source>
        <dbReference type="Pfam" id="PF00294"/>
    </source>
</evidence>
<reference evidence="4 5" key="1">
    <citation type="submission" date="2019-09" db="EMBL/GenBank/DDBJ databases">
        <title>Draft genome sequence assemblies of isolates from the urinary tract.</title>
        <authorList>
            <person name="Mores C.R."/>
            <person name="Putonti C."/>
            <person name="Wolfe A.J."/>
        </authorList>
    </citation>
    <scope>NUCLEOTIDE SEQUENCE [LARGE SCALE GENOMIC DNA]</scope>
    <source>
        <strain evidence="4 5">UMB623</strain>
    </source>
</reference>
<dbReference type="InterPro" id="IPR002139">
    <property type="entry name" value="Ribo/fructo_kinase"/>
</dbReference>
<evidence type="ECO:0000313" key="4">
    <source>
        <dbReference type="EMBL" id="KAA9300131.1"/>
    </source>
</evidence>
<dbReference type="PANTHER" id="PTHR10584:SF166">
    <property type="entry name" value="RIBOKINASE"/>
    <property type="match status" value="1"/>
</dbReference>
<sequence>MDEKYVVVVGGLNIDIAGLSGPIYHPKDSNIGEVSINVGGVGHNIANNLTNLETPTYLITVYGDDHFGSIAKAECEKNNISLDYAEQVENSRSSIYLYVNDNEGDLVTGINDMKILEHITPEFLEKRLEVMNKAELLVLDCNLTEEAIEWIGNHVKVPIMVDPVSVAKVGRLKNIIDKLDTIKPNEHEIEILTGIKVTDEASAVEAAANLNKQGVSNVFISLGAKGILLSRHNGKEVELVSPIAKRIVSTNGAGDCTMATIAWTRFFYKDTLTLSEIGLFTQAAASINLESPEAVAPELNIRNVVHRAQENYKGD</sequence>
<name>A0A5N1GJE2_9LACT</name>
<dbReference type="EMBL" id="VYWO01000006">
    <property type="protein sequence ID" value="KAA9300131.1"/>
    <property type="molecule type" value="Genomic_DNA"/>
</dbReference>
<dbReference type="GO" id="GO:0006796">
    <property type="term" value="P:phosphate-containing compound metabolic process"/>
    <property type="evidence" value="ECO:0007669"/>
    <property type="project" value="UniProtKB-ARBA"/>
</dbReference>
<dbReference type="Gene3D" id="3.40.1190.20">
    <property type="match status" value="1"/>
</dbReference>
<dbReference type="OrthoDB" id="9806249at2"/>
<dbReference type="CDD" id="cd01941">
    <property type="entry name" value="YeiC_kinase_like"/>
    <property type="match status" value="1"/>
</dbReference>
<protein>
    <submittedName>
        <fullName evidence="4">Carbohydrate kinase</fullName>
    </submittedName>
</protein>
<dbReference type="Pfam" id="PF00294">
    <property type="entry name" value="PfkB"/>
    <property type="match status" value="1"/>
</dbReference>
<dbReference type="Proteomes" id="UP000327148">
    <property type="component" value="Unassembled WGS sequence"/>
</dbReference>
<comment type="caution">
    <text evidence="4">The sequence shown here is derived from an EMBL/GenBank/DDBJ whole genome shotgun (WGS) entry which is preliminary data.</text>
</comment>
<dbReference type="GO" id="GO:0016301">
    <property type="term" value="F:kinase activity"/>
    <property type="evidence" value="ECO:0007669"/>
    <property type="project" value="UniProtKB-KW"/>
</dbReference>
<evidence type="ECO:0000256" key="2">
    <source>
        <dbReference type="ARBA" id="ARBA00022777"/>
    </source>
</evidence>